<gene>
    <name evidence="2" type="ORF">GRH90_07930</name>
</gene>
<dbReference type="Pfam" id="PF13987">
    <property type="entry name" value="YedD"/>
    <property type="match status" value="1"/>
</dbReference>
<dbReference type="Proteomes" id="UP000461443">
    <property type="component" value="Unassembled WGS sequence"/>
</dbReference>
<dbReference type="Gene3D" id="2.40.128.500">
    <property type="entry name" value="YedD-like protein"/>
    <property type="match status" value="1"/>
</dbReference>
<name>A0A845SD23_9GAMM</name>
<sequence>MTKNIVWGLLVSTLCGCAGYADYPEAAKTPAPKDVSGVWMTSGPQKPLADPAAIATLIVSRSGDTLDCRQWQRTIERRGKLTWRGETLYNVNIKNEYNKITVTDGVMKYNRLTLLRVEKPTVECQAFAAYENGDYIFADRLAPEPQATKSHKKASGVERREKTK</sequence>
<dbReference type="PROSITE" id="PS51257">
    <property type="entry name" value="PROKAR_LIPOPROTEIN"/>
    <property type="match status" value="1"/>
</dbReference>
<feature type="compositionally biased region" description="Basic and acidic residues" evidence="1">
    <location>
        <begin position="155"/>
        <end position="164"/>
    </location>
</feature>
<feature type="region of interest" description="Disordered" evidence="1">
    <location>
        <begin position="145"/>
        <end position="164"/>
    </location>
</feature>
<reference evidence="2 3" key="2">
    <citation type="submission" date="2020-02" db="EMBL/GenBank/DDBJ databases">
        <title>The new genus of Enterobacteriales.</title>
        <authorList>
            <person name="Kim I.S."/>
        </authorList>
    </citation>
    <scope>NUCLEOTIDE SEQUENCE [LARGE SCALE GENOMIC DNA]</scope>
    <source>
        <strain evidence="2 3">SAP-6</strain>
    </source>
</reference>
<proteinExistence type="predicted"/>
<evidence type="ECO:0000313" key="3">
    <source>
        <dbReference type="Proteomes" id="UP000461443"/>
    </source>
</evidence>
<evidence type="ECO:0008006" key="4">
    <source>
        <dbReference type="Google" id="ProtNLM"/>
    </source>
</evidence>
<reference evidence="2 3" key="1">
    <citation type="submission" date="2019-12" db="EMBL/GenBank/DDBJ databases">
        <authorList>
            <person name="Lee S.D."/>
        </authorList>
    </citation>
    <scope>NUCLEOTIDE SEQUENCE [LARGE SCALE GENOMIC DNA]</scope>
    <source>
        <strain evidence="2 3">SAP-6</strain>
    </source>
</reference>
<dbReference type="EMBL" id="WUBS01000005">
    <property type="protein sequence ID" value="NDL62680.1"/>
    <property type="molecule type" value="Genomic_DNA"/>
</dbReference>
<keyword evidence="3" id="KW-1185">Reference proteome</keyword>
<organism evidence="2 3">
    <name type="scientific">Acerihabitans arboris</name>
    <dbReference type="NCBI Taxonomy" id="2691583"/>
    <lineage>
        <taxon>Bacteria</taxon>
        <taxon>Pseudomonadati</taxon>
        <taxon>Pseudomonadota</taxon>
        <taxon>Gammaproteobacteria</taxon>
        <taxon>Enterobacterales</taxon>
        <taxon>Pectobacteriaceae</taxon>
        <taxon>Acerihabitans</taxon>
    </lineage>
</organism>
<dbReference type="InterPro" id="IPR025596">
    <property type="entry name" value="YedD"/>
</dbReference>
<evidence type="ECO:0000256" key="1">
    <source>
        <dbReference type="SAM" id="MobiDB-lite"/>
    </source>
</evidence>
<dbReference type="AlphaFoldDB" id="A0A845SD23"/>
<dbReference type="InterPro" id="IPR038624">
    <property type="entry name" value="YedD-like_sf"/>
</dbReference>
<evidence type="ECO:0000313" key="2">
    <source>
        <dbReference type="EMBL" id="NDL62680.1"/>
    </source>
</evidence>
<accession>A0A845SD23</accession>
<dbReference type="RefSeq" id="WP_162365413.1">
    <property type="nucleotide sequence ID" value="NZ_WUBS01000005.1"/>
</dbReference>
<protein>
    <recommendedName>
        <fullName evidence="4">Lipoprotein</fullName>
    </recommendedName>
</protein>
<comment type="caution">
    <text evidence="2">The sequence shown here is derived from an EMBL/GenBank/DDBJ whole genome shotgun (WGS) entry which is preliminary data.</text>
</comment>